<protein>
    <submittedName>
        <fullName evidence="1">Uncharacterized protein</fullName>
    </submittedName>
</protein>
<sequence>MPLRSTQCACAVQAAPRPRPCCPSATRQGTTLAPCTLPDLSCWSAPQQPVLALGACSAGSGSIPAMRSSRSSSGCWLRACGRCTLRSCCPFHVFPSPTQEDTHLHHKPLLLVGRYSADKTTLIQHLMEQDVPGMRMGGAHHCLLHRRHAPPHQGVVPGNALVMRLPRPFYKLNTFSNGVLSRFMGAQCWTAHESLTLLGSCLKRHSASAEVTTWWRPWRNQFAERLDICGEFSEVIKALKDQEDEVRVVLNKAQQIQTEQLMRVSGPSCGPWGRASTLLRGSGCTFTPSGSICSSAPTTASFSRPRSRISSKTSSSCYMLAPSRCPLPSVKRAKGKIWCTTWERPTRRWSRSIISPLVTSQASRHMQELLQTQDFLKFQALKLKLLETMNDMLANDIACLMAMACQEEGRVSDGTVNRPFGHNHCERAGEDIDDVEWVVDKDKTTYNKLFHMLSPVKCKIISASANEMLKSKPPSTVLGKAWKLAMRSRARCWMMRDVPWAATSSKSSWRATGCPQTCPHT</sequence>
<dbReference type="EMBL" id="JACDTQ010003868">
    <property type="protein sequence ID" value="KAF5912168.1"/>
    <property type="molecule type" value="Genomic_DNA"/>
</dbReference>
<evidence type="ECO:0000313" key="1">
    <source>
        <dbReference type="EMBL" id="KAF5912168.1"/>
    </source>
</evidence>
<dbReference type="Gene3D" id="1.10.268.20">
    <property type="match status" value="1"/>
</dbReference>
<keyword evidence="2" id="KW-1185">Reference proteome</keyword>
<organism evidence="1 2">
    <name type="scientific">Diceros bicornis minor</name>
    <name type="common">South-central black rhinoceros</name>
    <dbReference type="NCBI Taxonomy" id="77932"/>
    <lineage>
        <taxon>Eukaryota</taxon>
        <taxon>Metazoa</taxon>
        <taxon>Chordata</taxon>
        <taxon>Craniata</taxon>
        <taxon>Vertebrata</taxon>
        <taxon>Euteleostomi</taxon>
        <taxon>Mammalia</taxon>
        <taxon>Eutheria</taxon>
        <taxon>Laurasiatheria</taxon>
        <taxon>Perissodactyla</taxon>
        <taxon>Rhinocerotidae</taxon>
        <taxon>Diceros</taxon>
    </lineage>
</organism>
<comment type="caution">
    <text evidence="1">The sequence shown here is derived from an EMBL/GenBank/DDBJ whole genome shotgun (WGS) entry which is preliminary data.</text>
</comment>
<name>A0A7J7E8V5_DICBM</name>
<accession>A0A7J7E8V5</accession>
<reference evidence="1 2" key="1">
    <citation type="journal article" date="2020" name="Mol. Biol. Evol.">
        <title>Interspecific Gene Flow and the Evolution of Specialization in Black and White Rhinoceros.</title>
        <authorList>
            <person name="Moodley Y."/>
            <person name="Westbury M.V."/>
            <person name="Russo I.M."/>
            <person name="Gopalakrishnan S."/>
            <person name="Rakotoarivelo A."/>
            <person name="Olsen R.A."/>
            <person name="Prost S."/>
            <person name="Tunstall T."/>
            <person name="Ryder O.A."/>
            <person name="Dalen L."/>
            <person name="Bruford M.W."/>
        </authorList>
    </citation>
    <scope>NUCLEOTIDE SEQUENCE [LARGE SCALE GENOMIC DNA]</scope>
    <source>
        <strain evidence="1">SBR-YM</strain>
        <tissue evidence="1">Skin</tissue>
    </source>
</reference>
<dbReference type="AlphaFoldDB" id="A0A7J7E8V5"/>
<proteinExistence type="predicted"/>
<dbReference type="Gene3D" id="3.40.50.300">
    <property type="entry name" value="P-loop containing nucleotide triphosphate hydrolases"/>
    <property type="match status" value="2"/>
</dbReference>
<gene>
    <name evidence="1" type="ORF">HPG69_003444</name>
</gene>
<evidence type="ECO:0000313" key="2">
    <source>
        <dbReference type="Proteomes" id="UP000551758"/>
    </source>
</evidence>
<dbReference type="Proteomes" id="UP000551758">
    <property type="component" value="Unassembled WGS sequence"/>
</dbReference>
<dbReference type="InterPro" id="IPR027417">
    <property type="entry name" value="P-loop_NTPase"/>
</dbReference>